<evidence type="ECO:0000313" key="2">
    <source>
        <dbReference type="Proteomes" id="UP000652761"/>
    </source>
</evidence>
<dbReference type="EMBL" id="NMUH01003374">
    <property type="protein sequence ID" value="MQM05228.1"/>
    <property type="molecule type" value="Genomic_DNA"/>
</dbReference>
<organism evidence="1 2">
    <name type="scientific">Colocasia esculenta</name>
    <name type="common">Wild taro</name>
    <name type="synonym">Arum esculentum</name>
    <dbReference type="NCBI Taxonomy" id="4460"/>
    <lineage>
        <taxon>Eukaryota</taxon>
        <taxon>Viridiplantae</taxon>
        <taxon>Streptophyta</taxon>
        <taxon>Embryophyta</taxon>
        <taxon>Tracheophyta</taxon>
        <taxon>Spermatophyta</taxon>
        <taxon>Magnoliopsida</taxon>
        <taxon>Liliopsida</taxon>
        <taxon>Araceae</taxon>
        <taxon>Aroideae</taxon>
        <taxon>Colocasieae</taxon>
        <taxon>Colocasia</taxon>
    </lineage>
</organism>
<proteinExistence type="predicted"/>
<protein>
    <submittedName>
        <fullName evidence="1">Uncharacterized protein</fullName>
    </submittedName>
</protein>
<keyword evidence="2" id="KW-1185">Reference proteome</keyword>
<dbReference type="Proteomes" id="UP000652761">
    <property type="component" value="Unassembled WGS sequence"/>
</dbReference>
<evidence type="ECO:0000313" key="1">
    <source>
        <dbReference type="EMBL" id="MQM05228.1"/>
    </source>
</evidence>
<gene>
    <name evidence="1" type="ORF">Taro_038033</name>
</gene>
<dbReference type="AlphaFoldDB" id="A0A843WEM3"/>
<name>A0A843WEM3_COLES</name>
<sequence length="111" mass="11902">MRSGNEGGGGLPSTFLLGAPKTVTFFPWLVGEACTGLSAKNISISATTELSWSNPLILVPKCFSLISAARPRRQIVIASSCVGGLSHLMLKSRHHLMKSIAISPLLYLREH</sequence>
<reference evidence="1" key="1">
    <citation type="submission" date="2017-07" db="EMBL/GenBank/DDBJ databases">
        <title>Taro Niue Genome Assembly and Annotation.</title>
        <authorList>
            <person name="Atibalentja N."/>
            <person name="Keating K."/>
            <person name="Fields C.J."/>
        </authorList>
    </citation>
    <scope>NUCLEOTIDE SEQUENCE</scope>
    <source>
        <strain evidence="1">Niue_2</strain>
        <tissue evidence="1">Leaf</tissue>
    </source>
</reference>
<feature type="non-terminal residue" evidence="1">
    <location>
        <position position="1"/>
    </location>
</feature>
<comment type="caution">
    <text evidence="1">The sequence shown here is derived from an EMBL/GenBank/DDBJ whole genome shotgun (WGS) entry which is preliminary data.</text>
</comment>
<accession>A0A843WEM3</accession>